<dbReference type="InterPro" id="IPR034756">
    <property type="entry name" value="T2SSM_b"/>
</dbReference>
<protein>
    <submittedName>
        <fullName evidence="2">GspMb/PilO family protein</fullName>
    </submittedName>
</protein>
<feature type="transmembrane region" description="Helical" evidence="1">
    <location>
        <begin position="35"/>
        <end position="58"/>
    </location>
</feature>
<name>A0ABW1ZBP8_9BACT</name>
<sequence length="229" mass="24728">MSSSTPTLPPNSSSLAGRLPKLTERAKALLTAVNLHYAGVAALLVIVLYLIIHLFVLWNALDQNSETALSAARAQSKAAEIAAQPLRGLDSKVDRSTEDADAFYGARLPYAYSQVAAELGALAKKSGVRLTRVQYSQLPQLSGKYALTEVRMDASVSGDYRPVVQFLNALERDHTFFVISGINLTGQQTGQVNLRIRLMTYLRPSTVDESTRELVIPGNEAKPNAGGAQ</sequence>
<comment type="caution">
    <text evidence="2">The sequence shown here is derived from an EMBL/GenBank/DDBJ whole genome shotgun (WGS) entry which is preliminary data.</text>
</comment>
<dbReference type="InterPro" id="IPR014717">
    <property type="entry name" value="Transl_elong_EF1B/ribsomal_bS6"/>
</dbReference>
<dbReference type="Pfam" id="PF10741">
    <property type="entry name" value="T2SSM_b"/>
    <property type="match status" value="1"/>
</dbReference>
<gene>
    <name evidence="2" type="ORF">ACFQBQ_14915</name>
</gene>
<dbReference type="EMBL" id="JBHSWI010000001">
    <property type="protein sequence ID" value="MFC6646847.1"/>
    <property type="molecule type" value="Genomic_DNA"/>
</dbReference>
<evidence type="ECO:0000313" key="3">
    <source>
        <dbReference type="Proteomes" id="UP001596391"/>
    </source>
</evidence>
<evidence type="ECO:0000313" key="2">
    <source>
        <dbReference type="EMBL" id="MFC6646847.1"/>
    </source>
</evidence>
<organism evidence="2 3">
    <name type="scientific">Granulicella cerasi</name>
    <dbReference type="NCBI Taxonomy" id="741063"/>
    <lineage>
        <taxon>Bacteria</taxon>
        <taxon>Pseudomonadati</taxon>
        <taxon>Acidobacteriota</taxon>
        <taxon>Terriglobia</taxon>
        <taxon>Terriglobales</taxon>
        <taxon>Acidobacteriaceae</taxon>
        <taxon>Granulicella</taxon>
    </lineage>
</organism>
<proteinExistence type="predicted"/>
<dbReference type="Proteomes" id="UP001596391">
    <property type="component" value="Unassembled WGS sequence"/>
</dbReference>
<keyword evidence="1" id="KW-0472">Membrane</keyword>
<dbReference type="RefSeq" id="WP_263371214.1">
    <property type="nucleotide sequence ID" value="NZ_JAGSYD010000002.1"/>
</dbReference>
<reference evidence="3" key="1">
    <citation type="journal article" date="2019" name="Int. J. Syst. Evol. Microbiol.">
        <title>The Global Catalogue of Microorganisms (GCM) 10K type strain sequencing project: providing services to taxonomists for standard genome sequencing and annotation.</title>
        <authorList>
            <consortium name="The Broad Institute Genomics Platform"/>
            <consortium name="The Broad Institute Genome Sequencing Center for Infectious Disease"/>
            <person name="Wu L."/>
            <person name="Ma J."/>
        </authorList>
    </citation>
    <scope>NUCLEOTIDE SEQUENCE [LARGE SCALE GENOMIC DNA]</scope>
    <source>
        <strain evidence="3">CGMCC 1.16026</strain>
    </source>
</reference>
<keyword evidence="1" id="KW-1133">Transmembrane helix</keyword>
<keyword evidence="3" id="KW-1185">Reference proteome</keyword>
<dbReference type="Gene3D" id="3.30.70.60">
    <property type="match status" value="1"/>
</dbReference>
<evidence type="ECO:0000256" key="1">
    <source>
        <dbReference type="SAM" id="Phobius"/>
    </source>
</evidence>
<accession>A0ABW1ZBP8</accession>
<keyword evidence="1" id="KW-0812">Transmembrane</keyword>